<dbReference type="PATRIC" id="fig|929558.5.peg.2348"/>
<dbReference type="AlphaFoldDB" id="B6BMK4"/>
<reference evidence="2 3" key="1">
    <citation type="journal article" date="2012" name="Proc. Natl. Acad. Sci. U.S.A.">
        <title>Genome and physiology of a model Epsilonproteobacterium responsible for sulfide detoxification in marine oxygen depletion zones.</title>
        <authorList>
            <person name="Grote J."/>
            <person name="Schott T."/>
            <person name="Bruckner C.G."/>
            <person name="Glockner F.O."/>
            <person name="Jost G."/>
            <person name="Teeling H."/>
            <person name="Labrenz M."/>
            <person name="Jurgens K."/>
        </authorList>
    </citation>
    <scope>NUCLEOTIDE SEQUENCE [LARGE SCALE GENOMIC DNA]</scope>
    <source>
        <strain evidence="2 3">GD1</strain>
    </source>
</reference>
<dbReference type="Proteomes" id="UP000006431">
    <property type="component" value="Unassembled WGS sequence"/>
</dbReference>
<organism evidence="2 3">
    <name type="scientific">Sulfurimonas gotlandica (strain DSM 19862 / JCM 16533 / GD1)</name>
    <dbReference type="NCBI Taxonomy" id="929558"/>
    <lineage>
        <taxon>Bacteria</taxon>
        <taxon>Pseudomonadati</taxon>
        <taxon>Campylobacterota</taxon>
        <taxon>Epsilonproteobacteria</taxon>
        <taxon>Campylobacterales</taxon>
        <taxon>Sulfurimonadaceae</taxon>
        <taxon>Sulfurimonas</taxon>
    </lineage>
</organism>
<evidence type="ECO:0000313" key="2">
    <source>
        <dbReference type="EMBL" id="EHP30881.1"/>
    </source>
</evidence>
<keyword evidence="3" id="KW-1185">Reference proteome</keyword>
<sequence>MFKFSFLLLFLTIPFLNSDIYYGLPLWVYASLSATVIYAIVLIFVIEKRWNKLRDKND</sequence>
<feature type="transmembrane region" description="Helical" evidence="1">
    <location>
        <begin position="28"/>
        <end position="46"/>
    </location>
</feature>
<dbReference type="HOGENOM" id="CLU_2977596_0_0_7"/>
<evidence type="ECO:0000313" key="3">
    <source>
        <dbReference type="Proteomes" id="UP000006431"/>
    </source>
</evidence>
<keyword evidence="1" id="KW-0812">Transmembrane</keyword>
<name>B6BMK4_SULGG</name>
<proteinExistence type="predicted"/>
<dbReference type="EMBL" id="AFRZ01000001">
    <property type="protein sequence ID" value="EHP30881.1"/>
    <property type="molecule type" value="Genomic_DNA"/>
</dbReference>
<protein>
    <submittedName>
        <fullName evidence="2">Uncharacterized protein</fullName>
    </submittedName>
</protein>
<dbReference type="STRING" id="929558.SMGD1_2358"/>
<keyword evidence="1" id="KW-1133">Transmembrane helix</keyword>
<keyword evidence="1" id="KW-0472">Membrane</keyword>
<comment type="caution">
    <text evidence="2">The sequence shown here is derived from an EMBL/GenBank/DDBJ whole genome shotgun (WGS) entry which is preliminary data.</text>
</comment>
<accession>B6BMK4</accession>
<gene>
    <name evidence="2" type="ORF">SMGD1_2358</name>
</gene>
<accession>H1FYR6</accession>
<evidence type="ECO:0000256" key="1">
    <source>
        <dbReference type="SAM" id="Phobius"/>
    </source>
</evidence>